<reference evidence="1" key="2">
    <citation type="submission" date="2021-04" db="EMBL/GenBank/DDBJ databases">
        <authorList>
            <person name="Gilroy R."/>
        </authorList>
    </citation>
    <scope>NUCLEOTIDE SEQUENCE</scope>
    <source>
        <strain evidence="1">CHK192-9172</strain>
    </source>
</reference>
<comment type="caution">
    <text evidence="1">The sequence shown here is derived from an EMBL/GenBank/DDBJ whole genome shotgun (WGS) entry which is preliminary data.</text>
</comment>
<evidence type="ECO:0000313" key="2">
    <source>
        <dbReference type="Proteomes" id="UP000824024"/>
    </source>
</evidence>
<dbReference type="Proteomes" id="UP000824024">
    <property type="component" value="Unassembled WGS sequence"/>
</dbReference>
<gene>
    <name evidence="1" type="ORF">IAA08_00575</name>
</gene>
<dbReference type="EMBL" id="DXCH01000016">
    <property type="protein sequence ID" value="HIZ06411.1"/>
    <property type="molecule type" value="Genomic_DNA"/>
</dbReference>
<dbReference type="AlphaFoldDB" id="A0A9D2D0Y5"/>
<reference evidence="1" key="1">
    <citation type="journal article" date="2021" name="PeerJ">
        <title>Extensive microbial diversity within the chicken gut microbiome revealed by metagenomics and culture.</title>
        <authorList>
            <person name="Gilroy R."/>
            <person name="Ravi A."/>
            <person name="Getino M."/>
            <person name="Pursley I."/>
            <person name="Horton D.L."/>
            <person name="Alikhan N.F."/>
            <person name="Baker D."/>
            <person name="Gharbi K."/>
            <person name="Hall N."/>
            <person name="Watson M."/>
            <person name="Adriaenssens E.M."/>
            <person name="Foster-Nyarko E."/>
            <person name="Jarju S."/>
            <person name="Secka A."/>
            <person name="Antonio M."/>
            <person name="Oren A."/>
            <person name="Chaudhuri R.R."/>
            <person name="La Ragione R."/>
            <person name="Hildebrand F."/>
            <person name="Pallen M.J."/>
        </authorList>
    </citation>
    <scope>NUCLEOTIDE SEQUENCE</scope>
    <source>
        <strain evidence="1">CHK192-9172</strain>
    </source>
</reference>
<proteinExistence type="predicted"/>
<sequence length="97" mass="11002">MILGEKRQIIKKIKDDNGNQPNFFKFGKFHILKVPFCQMDDMLKCIYNCLVSWHVTNNNITETANVQQFHENFVEKAYPKELSPIALAATSAGGTAP</sequence>
<accession>A0A9D2D0Y5</accession>
<protein>
    <submittedName>
        <fullName evidence="1">Uncharacterized protein</fullName>
    </submittedName>
</protein>
<evidence type="ECO:0000313" key="1">
    <source>
        <dbReference type="EMBL" id="HIZ06411.1"/>
    </source>
</evidence>
<organism evidence="1 2">
    <name type="scientific">Candidatus Eubacterium avistercoris</name>
    <dbReference type="NCBI Taxonomy" id="2838567"/>
    <lineage>
        <taxon>Bacteria</taxon>
        <taxon>Bacillati</taxon>
        <taxon>Bacillota</taxon>
        <taxon>Clostridia</taxon>
        <taxon>Eubacteriales</taxon>
        <taxon>Eubacteriaceae</taxon>
        <taxon>Eubacterium</taxon>
    </lineage>
</organism>
<name>A0A9D2D0Y5_9FIRM</name>